<evidence type="ECO:0000313" key="2">
    <source>
        <dbReference type="Proteomes" id="UP000702209"/>
    </source>
</evidence>
<comment type="caution">
    <text evidence="1">The sequence shown here is derived from an EMBL/GenBank/DDBJ whole genome shotgun (WGS) entry which is preliminary data.</text>
</comment>
<dbReference type="RefSeq" id="WP_228839089.1">
    <property type="nucleotide sequence ID" value="NZ_JADLQX010000389.1"/>
</dbReference>
<sequence length="81" mass="9212">TLTGELRERGYRGGERQVRRLLQTWRAGTTPPTATPITTPKPRQVTGWIIRPAHQRTEAERADLARILDRCPVLRGVDQLV</sequence>
<protein>
    <submittedName>
        <fullName evidence="1">ISL3 family transposase</fullName>
    </submittedName>
</protein>
<feature type="non-terminal residue" evidence="1">
    <location>
        <position position="81"/>
    </location>
</feature>
<dbReference type="Proteomes" id="UP000702209">
    <property type="component" value="Unassembled WGS sequence"/>
</dbReference>
<evidence type="ECO:0000313" key="1">
    <source>
        <dbReference type="EMBL" id="MBF6303271.1"/>
    </source>
</evidence>
<organism evidence="1 2">
    <name type="scientific">Nocardia amamiensis</name>
    <dbReference type="NCBI Taxonomy" id="404578"/>
    <lineage>
        <taxon>Bacteria</taxon>
        <taxon>Bacillati</taxon>
        <taxon>Actinomycetota</taxon>
        <taxon>Actinomycetes</taxon>
        <taxon>Mycobacteriales</taxon>
        <taxon>Nocardiaceae</taxon>
        <taxon>Nocardia</taxon>
    </lineage>
</organism>
<reference evidence="1 2" key="1">
    <citation type="submission" date="2020-10" db="EMBL/GenBank/DDBJ databases">
        <title>Identification of Nocardia species via Next-generation sequencing and recognition of intraspecies genetic diversity.</title>
        <authorList>
            <person name="Li P."/>
            <person name="Li P."/>
            <person name="Lu B."/>
        </authorList>
    </citation>
    <scope>NUCLEOTIDE SEQUENCE [LARGE SCALE GENOMIC DNA]</scope>
    <source>
        <strain evidence="1 2">BJ06-0157</strain>
    </source>
</reference>
<feature type="non-terminal residue" evidence="1">
    <location>
        <position position="1"/>
    </location>
</feature>
<keyword evidence="2" id="KW-1185">Reference proteome</keyword>
<name>A0ABS0D356_9NOCA</name>
<accession>A0ABS0D356</accession>
<dbReference type="EMBL" id="JADLQX010000389">
    <property type="protein sequence ID" value="MBF6303271.1"/>
    <property type="molecule type" value="Genomic_DNA"/>
</dbReference>
<proteinExistence type="predicted"/>
<gene>
    <name evidence="1" type="ORF">IU459_38220</name>
</gene>